<dbReference type="PANTHER" id="PTHR43736:SF1">
    <property type="entry name" value="DIHYDRONEOPTERIN TRIPHOSPHATE DIPHOSPHATASE"/>
    <property type="match status" value="1"/>
</dbReference>
<dbReference type="OrthoDB" id="9787476at2"/>
<sequence length="144" mass="16742">MTFRNPTPTVDIIIELIDRPHRPIVLIERQNPPYGWAIPGGFVDYGESAETAARREAKEEVSLEVELIEQFQVYSDPNRDPRQHTLSVVFIATAKGNPKAADDAKNIGIFDLWNLPENLCFDHDKILRDYWHYRHYKIRPQISN</sequence>
<name>A0A1U7HMP6_9CYAN</name>
<dbReference type="PROSITE" id="PS51462">
    <property type="entry name" value="NUDIX"/>
    <property type="match status" value="1"/>
</dbReference>
<dbReference type="InterPro" id="IPR015797">
    <property type="entry name" value="NUDIX_hydrolase-like_dom_sf"/>
</dbReference>
<dbReference type="SUPFAM" id="SSF55811">
    <property type="entry name" value="Nudix"/>
    <property type="match status" value="1"/>
</dbReference>
<keyword evidence="2 4" id="KW-0378">Hydrolase</keyword>
<dbReference type="Proteomes" id="UP000186868">
    <property type="component" value="Unassembled WGS sequence"/>
</dbReference>
<feature type="domain" description="Nudix hydrolase" evidence="3">
    <location>
        <begin position="7"/>
        <end position="133"/>
    </location>
</feature>
<dbReference type="InterPro" id="IPR020476">
    <property type="entry name" value="Nudix_hydrolase"/>
</dbReference>
<evidence type="ECO:0000259" key="3">
    <source>
        <dbReference type="PROSITE" id="PS51462"/>
    </source>
</evidence>
<dbReference type="InterPro" id="IPR000086">
    <property type="entry name" value="NUDIX_hydrolase_dom"/>
</dbReference>
<dbReference type="PRINTS" id="PR00502">
    <property type="entry name" value="NUDIXFAMILY"/>
</dbReference>
<dbReference type="PANTHER" id="PTHR43736">
    <property type="entry name" value="ADP-RIBOSE PYROPHOSPHATASE"/>
    <property type="match status" value="1"/>
</dbReference>
<dbReference type="RefSeq" id="WP_073598793.1">
    <property type="nucleotide sequence ID" value="NZ_MRCB01000005.1"/>
</dbReference>
<dbReference type="Pfam" id="PF00293">
    <property type="entry name" value="NUDIX"/>
    <property type="match status" value="1"/>
</dbReference>
<organism evidence="4 5">
    <name type="scientific">Hydrococcus rivularis NIES-593</name>
    <dbReference type="NCBI Taxonomy" id="1921803"/>
    <lineage>
        <taxon>Bacteria</taxon>
        <taxon>Bacillati</taxon>
        <taxon>Cyanobacteriota</taxon>
        <taxon>Cyanophyceae</taxon>
        <taxon>Pleurocapsales</taxon>
        <taxon>Hydrococcaceae</taxon>
        <taxon>Hydrococcus</taxon>
    </lineage>
</organism>
<comment type="similarity">
    <text evidence="1">Belongs to the Nudix hydrolase family.</text>
</comment>
<evidence type="ECO:0000313" key="4">
    <source>
        <dbReference type="EMBL" id="OKH24847.1"/>
    </source>
</evidence>
<protein>
    <submittedName>
        <fullName evidence="4">NUDIX hydrolase</fullName>
    </submittedName>
</protein>
<dbReference type="GO" id="GO:0016787">
    <property type="term" value="F:hydrolase activity"/>
    <property type="evidence" value="ECO:0007669"/>
    <property type="project" value="UniProtKB-KW"/>
</dbReference>
<gene>
    <name evidence="4" type="ORF">NIES593_06430</name>
</gene>
<evidence type="ECO:0000256" key="1">
    <source>
        <dbReference type="ARBA" id="ARBA00005582"/>
    </source>
</evidence>
<dbReference type="AlphaFoldDB" id="A0A1U7HMP6"/>
<keyword evidence="5" id="KW-1185">Reference proteome</keyword>
<proteinExistence type="inferred from homology"/>
<accession>A0A1U7HMP6</accession>
<evidence type="ECO:0000313" key="5">
    <source>
        <dbReference type="Proteomes" id="UP000186868"/>
    </source>
</evidence>
<evidence type="ECO:0000256" key="2">
    <source>
        <dbReference type="ARBA" id="ARBA00022801"/>
    </source>
</evidence>
<reference evidence="4 5" key="1">
    <citation type="submission" date="2016-11" db="EMBL/GenBank/DDBJ databases">
        <title>Draft Genome Sequences of Nine Cyanobacterial Strains from Diverse Habitats.</title>
        <authorList>
            <person name="Zhu T."/>
            <person name="Hou S."/>
            <person name="Lu X."/>
            <person name="Hess W.R."/>
        </authorList>
    </citation>
    <scope>NUCLEOTIDE SEQUENCE [LARGE SCALE GENOMIC DNA]</scope>
    <source>
        <strain evidence="4 5">NIES-593</strain>
    </source>
</reference>
<dbReference type="EMBL" id="MRCB01000005">
    <property type="protein sequence ID" value="OKH24847.1"/>
    <property type="molecule type" value="Genomic_DNA"/>
</dbReference>
<dbReference type="CDD" id="cd18873">
    <property type="entry name" value="NUDIX_NadM_like"/>
    <property type="match status" value="1"/>
</dbReference>
<dbReference type="Gene3D" id="3.90.79.10">
    <property type="entry name" value="Nucleoside Triphosphate Pyrophosphohydrolase"/>
    <property type="match status" value="1"/>
</dbReference>
<comment type="caution">
    <text evidence="4">The sequence shown here is derived from an EMBL/GenBank/DDBJ whole genome shotgun (WGS) entry which is preliminary data.</text>
</comment>
<dbReference type="STRING" id="1921803.NIES593_06430"/>